<dbReference type="RefSeq" id="WP_101755824.1">
    <property type="nucleotide sequence ID" value="NZ_CP136962.1"/>
</dbReference>
<gene>
    <name evidence="6" type="ORF">CYJ98_000105</name>
</gene>
<reference evidence="7" key="1">
    <citation type="submission" date="2017-12" db="EMBL/GenBank/DDBJ databases">
        <title>Phylogenetic diversity of female urinary microbiome.</title>
        <authorList>
            <person name="Thomas-White K."/>
            <person name="Wolfe A.J."/>
        </authorList>
    </citation>
    <scope>NUCLEOTIDE SEQUENCE [LARGE SCALE GENOMIC DNA]</scope>
    <source>
        <strain evidence="7">UMB0023</strain>
    </source>
</reference>
<dbReference type="GO" id="GO:0005886">
    <property type="term" value="C:plasma membrane"/>
    <property type="evidence" value="ECO:0007669"/>
    <property type="project" value="UniProtKB-SubCell"/>
</dbReference>
<protein>
    <submittedName>
        <fullName evidence="6">CidA/LrgA family protein</fullName>
    </submittedName>
</protein>
<evidence type="ECO:0000256" key="3">
    <source>
        <dbReference type="ARBA" id="ARBA00022692"/>
    </source>
</evidence>
<dbReference type="Proteomes" id="UP000234781">
    <property type="component" value="Chromosome"/>
</dbReference>
<proteinExistence type="predicted"/>
<dbReference type="InterPro" id="IPR005538">
    <property type="entry name" value="LrgA/CidA"/>
</dbReference>
<evidence type="ECO:0000256" key="5">
    <source>
        <dbReference type="ARBA" id="ARBA00023136"/>
    </source>
</evidence>
<comment type="subcellular location">
    <subcellularLocation>
        <location evidence="1">Cell membrane</location>
        <topology evidence="1">Multi-pass membrane protein</topology>
    </subcellularLocation>
</comment>
<evidence type="ECO:0000256" key="4">
    <source>
        <dbReference type="ARBA" id="ARBA00022989"/>
    </source>
</evidence>
<organism evidence="6 7">
    <name type="scientific">Neisseria perflava</name>
    <dbReference type="NCBI Taxonomy" id="33053"/>
    <lineage>
        <taxon>Bacteria</taxon>
        <taxon>Pseudomonadati</taxon>
        <taxon>Pseudomonadota</taxon>
        <taxon>Betaproteobacteria</taxon>
        <taxon>Neisseriales</taxon>
        <taxon>Neisseriaceae</taxon>
        <taxon>Neisseria</taxon>
    </lineage>
</organism>
<evidence type="ECO:0000313" key="7">
    <source>
        <dbReference type="Proteomes" id="UP000234781"/>
    </source>
</evidence>
<dbReference type="PANTHER" id="PTHR33931:SF5">
    <property type="entry name" value="UPF0299 MEMBRANE PROTEIN YOHJ"/>
    <property type="match status" value="1"/>
</dbReference>
<evidence type="ECO:0000256" key="2">
    <source>
        <dbReference type="ARBA" id="ARBA00022475"/>
    </source>
</evidence>
<dbReference type="PANTHER" id="PTHR33931">
    <property type="entry name" value="HOLIN-LIKE PROTEIN CIDA-RELATED"/>
    <property type="match status" value="1"/>
</dbReference>
<keyword evidence="5" id="KW-0472">Membrane</keyword>
<keyword evidence="4" id="KW-1133">Transmembrane helix</keyword>
<keyword evidence="7" id="KW-1185">Reference proteome</keyword>
<dbReference type="EMBL" id="CP136962">
    <property type="protein sequence ID" value="WOS98102.1"/>
    <property type="molecule type" value="Genomic_DNA"/>
</dbReference>
<accession>A0A9X7I5V8</accession>
<name>A0A9X7I5V8_NEIPE</name>
<dbReference type="Pfam" id="PF03788">
    <property type="entry name" value="LrgA"/>
    <property type="match status" value="1"/>
</dbReference>
<sequence>MNIIRALLVVLGCLTLGEAAVWVLGLKLPGSIVGMGLLFAALQAGWVKLSWVEELADILMANLTLFLVPPCVAVISYLDVIANDWFSILTATIASTVCVLLVTGKVHEWVRRLM</sequence>
<keyword evidence="2" id="KW-1003">Cell membrane</keyword>
<evidence type="ECO:0000313" key="6">
    <source>
        <dbReference type="EMBL" id="WOS98102.1"/>
    </source>
</evidence>
<keyword evidence="3" id="KW-0812">Transmembrane</keyword>
<dbReference type="AlphaFoldDB" id="A0A9X7I5V8"/>
<evidence type="ECO:0000256" key="1">
    <source>
        <dbReference type="ARBA" id="ARBA00004651"/>
    </source>
</evidence>